<evidence type="ECO:0000256" key="8">
    <source>
        <dbReference type="ARBA" id="ARBA00023136"/>
    </source>
</evidence>
<comment type="function">
    <text evidence="9">Glycosaminoglycan synthesis. The hyaluronic acid capsule is involved in the pathogenicity of group A Streptococci; it may be the major virulence determinant.</text>
</comment>
<dbReference type="Gene3D" id="3.90.550.10">
    <property type="entry name" value="Spore Coat Polysaccharide Biosynthesis Protein SpsA, Chain A"/>
    <property type="match status" value="1"/>
</dbReference>
<evidence type="ECO:0000256" key="12">
    <source>
        <dbReference type="ARBA" id="ARBA00043237"/>
    </source>
</evidence>
<evidence type="ECO:0000256" key="2">
    <source>
        <dbReference type="ARBA" id="ARBA00004698"/>
    </source>
</evidence>
<evidence type="ECO:0000256" key="9">
    <source>
        <dbReference type="ARBA" id="ARBA00037408"/>
    </source>
</evidence>
<evidence type="ECO:0000259" key="17">
    <source>
        <dbReference type="Pfam" id="PF00535"/>
    </source>
</evidence>
<evidence type="ECO:0000256" key="7">
    <source>
        <dbReference type="ARBA" id="ARBA00022679"/>
    </source>
</evidence>
<dbReference type="EMBL" id="BAAATZ010000003">
    <property type="protein sequence ID" value="GAA2720268.1"/>
    <property type="molecule type" value="Genomic_DNA"/>
</dbReference>
<keyword evidence="16" id="KW-0812">Transmembrane</keyword>
<feature type="region of interest" description="Disordered" evidence="15">
    <location>
        <begin position="478"/>
        <end position="685"/>
    </location>
</feature>
<comment type="catalytic activity">
    <reaction evidence="14">
        <text>N-acetyl-beta-D-glucosaminyl-(1-&gt;4)-[hyaluronan](n) + UDP-alpha-D-glucuronate = [hyaluronan](n+1) + UDP + H(+)</text>
        <dbReference type="Rhea" id="RHEA:12528"/>
        <dbReference type="Rhea" id="RHEA-COMP:12585"/>
        <dbReference type="Rhea" id="RHEA-COMP:12587"/>
        <dbReference type="ChEBI" id="CHEBI:15378"/>
        <dbReference type="ChEBI" id="CHEBI:58052"/>
        <dbReference type="ChEBI" id="CHEBI:58223"/>
        <dbReference type="ChEBI" id="CHEBI:132153"/>
        <dbReference type="ChEBI" id="CHEBI:132154"/>
        <dbReference type="EC" id="2.4.1.212"/>
    </reaction>
</comment>
<keyword evidence="6" id="KW-0328">Glycosyltransferase</keyword>
<name>A0ABN3TX48_9ACTN</name>
<comment type="similarity">
    <text evidence="3">Belongs to the NodC/HAS family.</text>
</comment>
<dbReference type="PANTHER" id="PTHR22913">
    <property type="entry name" value="HYALURONAN SYNTHASE"/>
    <property type="match status" value="1"/>
</dbReference>
<dbReference type="SUPFAM" id="SSF53448">
    <property type="entry name" value="Nucleotide-diphospho-sugar transferases"/>
    <property type="match status" value="1"/>
</dbReference>
<evidence type="ECO:0000256" key="14">
    <source>
        <dbReference type="ARBA" id="ARBA00048168"/>
    </source>
</evidence>
<comment type="pathway">
    <text evidence="2">Glycan biosynthesis; hyaluronan biosynthesis.</text>
</comment>
<dbReference type="RefSeq" id="WP_344448732.1">
    <property type="nucleotide sequence ID" value="NZ_BAAATZ010000003.1"/>
</dbReference>
<evidence type="ECO:0000256" key="10">
    <source>
        <dbReference type="ARBA" id="ARBA00040508"/>
    </source>
</evidence>
<comment type="catalytic activity">
    <reaction evidence="13">
        <text>[hyaluronan](n) + UDP-N-acetyl-alpha-D-glucosamine = N-acetyl-beta-D-glucosaminyl-(1-&gt;4)-[hyaluronan](n) + UDP + H(+)</text>
        <dbReference type="Rhea" id="RHEA:20465"/>
        <dbReference type="Rhea" id="RHEA-COMP:12583"/>
        <dbReference type="Rhea" id="RHEA-COMP:12585"/>
        <dbReference type="ChEBI" id="CHEBI:15378"/>
        <dbReference type="ChEBI" id="CHEBI:57705"/>
        <dbReference type="ChEBI" id="CHEBI:58223"/>
        <dbReference type="ChEBI" id="CHEBI:132153"/>
        <dbReference type="ChEBI" id="CHEBI:132154"/>
        <dbReference type="EC" id="2.4.1.212"/>
    </reaction>
</comment>
<comment type="caution">
    <text evidence="18">The sequence shown here is derived from an EMBL/GenBank/DDBJ whole genome shotgun (WGS) entry which is preliminary data.</text>
</comment>
<evidence type="ECO:0000313" key="19">
    <source>
        <dbReference type="Proteomes" id="UP001501842"/>
    </source>
</evidence>
<feature type="compositionally biased region" description="Gly residues" evidence="15">
    <location>
        <begin position="676"/>
        <end position="685"/>
    </location>
</feature>
<gene>
    <name evidence="18" type="ORF">GCM10010439_07820</name>
</gene>
<keyword evidence="7" id="KW-0808">Transferase</keyword>
<keyword evidence="19" id="KW-1185">Reference proteome</keyword>
<proteinExistence type="inferred from homology"/>
<dbReference type="PANTHER" id="PTHR22913:SF12">
    <property type="entry name" value="MANNURONAN SYNTHASE"/>
    <property type="match status" value="1"/>
</dbReference>
<reference evidence="18 19" key="1">
    <citation type="journal article" date="2019" name="Int. J. Syst. Evol. Microbiol.">
        <title>The Global Catalogue of Microorganisms (GCM) 10K type strain sequencing project: providing services to taxonomists for standard genome sequencing and annotation.</title>
        <authorList>
            <consortium name="The Broad Institute Genomics Platform"/>
            <consortium name="The Broad Institute Genome Sequencing Center for Infectious Disease"/>
            <person name="Wu L."/>
            <person name="Ma J."/>
        </authorList>
    </citation>
    <scope>NUCLEOTIDE SEQUENCE [LARGE SCALE GENOMIC DNA]</scope>
    <source>
        <strain evidence="18 19">JCM 8201</strain>
    </source>
</reference>
<keyword evidence="5" id="KW-1003">Cell membrane</keyword>
<feature type="compositionally biased region" description="Pro residues" evidence="15">
    <location>
        <begin position="531"/>
        <end position="577"/>
    </location>
</feature>
<dbReference type="InterPro" id="IPR029044">
    <property type="entry name" value="Nucleotide-diphossugar_trans"/>
</dbReference>
<feature type="compositionally biased region" description="Low complexity" evidence="15">
    <location>
        <begin position="494"/>
        <end position="504"/>
    </location>
</feature>
<organism evidence="18 19">
    <name type="scientific">Actinocorallia aurantiaca</name>
    <dbReference type="NCBI Taxonomy" id="46204"/>
    <lineage>
        <taxon>Bacteria</taxon>
        <taxon>Bacillati</taxon>
        <taxon>Actinomycetota</taxon>
        <taxon>Actinomycetes</taxon>
        <taxon>Streptosporangiales</taxon>
        <taxon>Thermomonosporaceae</taxon>
        <taxon>Actinocorallia</taxon>
    </lineage>
</organism>
<evidence type="ECO:0000256" key="1">
    <source>
        <dbReference type="ARBA" id="ARBA00004236"/>
    </source>
</evidence>
<sequence>MRKKASRWGSAVAFAFFGYVAYRYATPSDLGPLGYILLGLLTVKLLLALAYSPKRRPRVRREDLLDAAVIVPIYNEDPEILRRCLMTIAEQTEPPRTVMVVDDGSASDDAARIAESLIGTFVEYGVRLLVLRQPKNMGKREALARGFLTAPHADVYIGVDSDTVLDEYAFEELLAPMYADEKVTGATGMVLAYNYKVNVLTRLIELRYANAFLYERAAYSMLKSVLCCCGSLAAYRGWVVHKYLDDFRTQMFLGQPAVVGDDRRLTNYCLMEGQVLIQTSAIAETAVPERMNHYLRQQARWNRSFFRETLWCLKTFPFKRPMAFLLSFIEIATWLVFTCTLLYSLVIFPILHGRLLLAQYAIMVVCFGYLRSVRYLDLPRPGLNLFQKVGIFLLAPLYGLMHILLLLPIRVWSLMTLQTSSWGTRKQVEVAAEPAAAPAAPPVRQEPLVPQFDRSTYLEAQRRPVASVFSTTISQPVPVGTVRRQQPSGPMRPVPVAGHMAGAPPAHPPLPQRRGPSTAPHPQPVHGMPGRPTPGFPPPHGTGPMTPPPYGTGPMVPPPHGTGPMTPPPYGTGPMAPPQGTVRIGRSPAPASQRPGHPGAPSPQAPPRNGPAPAFPQGGPPRPAQGMPTRGLWQHAERLDLLGQSASATLADPERRPHGVWGPSPQRQWFEEDPLGGYGGHGERR</sequence>
<accession>A0ABN3TX48</accession>
<feature type="compositionally biased region" description="Pro residues" evidence="15">
    <location>
        <begin position="598"/>
        <end position="623"/>
    </location>
</feature>
<evidence type="ECO:0000313" key="18">
    <source>
        <dbReference type="EMBL" id="GAA2720268.1"/>
    </source>
</evidence>
<feature type="domain" description="Glycosyltransferase 2-like" evidence="17">
    <location>
        <begin position="69"/>
        <end position="236"/>
    </location>
</feature>
<feature type="transmembrane region" description="Helical" evidence="16">
    <location>
        <begin position="323"/>
        <end position="345"/>
    </location>
</feature>
<evidence type="ECO:0000256" key="6">
    <source>
        <dbReference type="ARBA" id="ARBA00022676"/>
    </source>
</evidence>
<dbReference type="Pfam" id="PF00535">
    <property type="entry name" value="Glycos_transf_2"/>
    <property type="match status" value="1"/>
</dbReference>
<evidence type="ECO:0000256" key="11">
    <source>
        <dbReference type="ARBA" id="ARBA00042148"/>
    </source>
</evidence>
<evidence type="ECO:0000256" key="16">
    <source>
        <dbReference type="SAM" id="Phobius"/>
    </source>
</evidence>
<feature type="transmembrane region" description="Helical" evidence="16">
    <location>
        <begin position="33"/>
        <end position="51"/>
    </location>
</feature>
<feature type="transmembrane region" description="Helical" evidence="16">
    <location>
        <begin position="391"/>
        <end position="412"/>
    </location>
</feature>
<dbReference type="Proteomes" id="UP001501842">
    <property type="component" value="Unassembled WGS sequence"/>
</dbReference>
<protein>
    <recommendedName>
        <fullName evidence="10">Hyaluronan synthase</fullName>
        <ecNumber evidence="4">2.4.1.212</ecNumber>
    </recommendedName>
    <alternativeName>
        <fullName evidence="12">Hyaluronate synthase</fullName>
    </alternativeName>
    <alternativeName>
        <fullName evidence="11">Hyaluronic acid synthase</fullName>
    </alternativeName>
</protein>
<evidence type="ECO:0000256" key="5">
    <source>
        <dbReference type="ARBA" id="ARBA00022475"/>
    </source>
</evidence>
<feature type="transmembrane region" description="Helical" evidence="16">
    <location>
        <begin position="351"/>
        <end position="370"/>
    </location>
</feature>
<evidence type="ECO:0000256" key="13">
    <source>
        <dbReference type="ARBA" id="ARBA00047709"/>
    </source>
</evidence>
<dbReference type="EC" id="2.4.1.212" evidence="4"/>
<keyword evidence="16" id="KW-1133">Transmembrane helix</keyword>
<dbReference type="InterPro" id="IPR001173">
    <property type="entry name" value="Glyco_trans_2-like"/>
</dbReference>
<evidence type="ECO:0000256" key="3">
    <source>
        <dbReference type="ARBA" id="ARBA00006782"/>
    </source>
</evidence>
<keyword evidence="8 16" id="KW-0472">Membrane</keyword>
<evidence type="ECO:0000256" key="4">
    <source>
        <dbReference type="ARBA" id="ARBA00012207"/>
    </source>
</evidence>
<evidence type="ECO:0000256" key="15">
    <source>
        <dbReference type="SAM" id="MobiDB-lite"/>
    </source>
</evidence>
<comment type="subcellular location">
    <subcellularLocation>
        <location evidence="1">Cell membrane</location>
    </subcellularLocation>
</comment>